<evidence type="ECO:0000256" key="13">
    <source>
        <dbReference type="PROSITE-ProRule" id="PRU00110"/>
    </source>
</evidence>
<dbReference type="Pfam" id="PF00072">
    <property type="entry name" value="Response_reg"/>
    <property type="match status" value="1"/>
</dbReference>
<dbReference type="InterPro" id="IPR003660">
    <property type="entry name" value="HAMP_dom"/>
</dbReference>
<evidence type="ECO:0000259" key="17">
    <source>
        <dbReference type="PROSITE" id="PS50110"/>
    </source>
</evidence>
<dbReference type="CDD" id="cd00088">
    <property type="entry name" value="HPT"/>
    <property type="match status" value="1"/>
</dbReference>
<feature type="domain" description="HPt" evidence="19">
    <location>
        <begin position="801"/>
        <end position="901"/>
    </location>
</feature>
<feature type="domain" description="HAMP" evidence="18">
    <location>
        <begin position="311"/>
        <end position="363"/>
    </location>
</feature>
<dbReference type="PANTHER" id="PTHR45339:SF3">
    <property type="entry name" value="HISTIDINE KINASE"/>
    <property type="match status" value="1"/>
</dbReference>
<dbReference type="GO" id="GO:0005524">
    <property type="term" value="F:ATP binding"/>
    <property type="evidence" value="ECO:0007669"/>
    <property type="project" value="UniProtKB-KW"/>
</dbReference>
<feature type="domain" description="Histidine kinase" evidence="16">
    <location>
        <begin position="417"/>
        <end position="638"/>
    </location>
</feature>
<evidence type="ECO:0000259" key="16">
    <source>
        <dbReference type="PROSITE" id="PS50109"/>
    </source>
</evidence>
<dbReference type="PANTHER" id="PTHR45339">
    <property type="entry name" value="HYBRID SIGNAL TRANSDUCTION HISTIDINE KINASE J"/>
    <property type="match status" value="1"/>
</dbReference>
<keyword evidence="8" id="KW-0418">Kinase</keyword>
<keyword evidence="4 14" id="KW-0597">Phosphoprotein</keyword>
<gene>
    <name evidence="20" type="ORF">J1N51_12270</name>
</gene>
<dbReference type="AlphaFoldDB" id="A0A975HHV2"/>
<reference evidence="20" key="1">
    <citation type="submission" date="2021-03" db="EMBL/GenBank/DDBJ databases">
        <title>Description of Psychrosphaera ytuae sp. nov. isolated from deep sea sediment of South China Sea.</title>
        <authorList>
            <person name="Zhang J."/>
            <person name="Xu X.-D."/>
        </authorList>
    </citation>
    <scope>NUCLEOTIDE SEQUENCE</scope>
    <source>
        <strain evidence="20">MTZ26</strain>
    </source>
</reference>
<dbReference type="Gene3D" id="3.30.565.10">
    <property type="entry name" value="Histidine kinase-like ATPase, C-terminal domain"/>
    <property type="match status" value="1"/>
</dbReference>
<evidence type="ECO:0000259" key="19">
    <source>
        <dbReference type="PROSITE" id="PS50894"/>
    </source>
</evidence>
<dbReference type="InterPro" id="IPR001789">
    <property type="entry name" value="Sig_transdc_resp-reg_receiver"/>
</dbReference>
<evidence type="ECO:0000256" key="5">
    <source>
        <dbReference type="ARBA" id="ARBA00022679"/>
    </source>
</evidence>
<evidence type="ECO:0000256" key="8">
    <source>
        <dbReference type="ARBA" id="ARBA00022777"/>
    </source>
</evidence>
<dbReference type="InterPro" id="IPR036890">
    <property type="entry name" value="HATPase_C_sf"/>
</dbReference>
<dbReference type="CDD" id="cd17546">
    <property type="entry name" value="REC_hyHK_CKI1_RcsC-like"/>
    <property type="match status" value="1"/>
</dbReference>
<dbReference type="InterPro" id="IPR008207">
    <property type="entry name" value="Sig_transdc_His_kin_Hpt_dom"/>
</dbReference>
<evidence type="ECO:0000256" key="12">
    <source>
        <dbReference type="ARBA" id="ARBA00023136"/>
    </source>
</evidence>
<keyword evidence="5" id="KW-0808">Transferase</keyword>
<evidence type="ECO:0000313" key="21">
    <source>
        <dbReference type="Proteomes" id="UP000682739"/>
    </source>
</evidence>
<dbReference type="PROSITE" id="PS50110">
    <property type="entry name" value="RESPONSE_REGULATORY"/>
    <property type="match status" value="1"/>
</dbReference>
<evidence type="ECO:0000259" key="18">
    <source>
        <dbReference type="PROSITE" id="PS50885"/>
    </source>
</evidence>
<keyword evidence="6" id="KW-0812">Transmembrane</keyword>
<dbReference type="CDD" id="cd00082">
    <property type="entry name" value="HisKA"/>
    <property type="match status" value="1"/>
</dbReference>
<dbReference type="InterPro" id="IPR004358">
    <property type="entry name" value="Sig_transdc_His_kin-like_C"/>
</dbReference>
<dbReference type="GO" id="GO:0005886">
    <property type="term" value="C:plasma membrane"/>
    <property type="evidence" value="ECO:0007669"/>
    <property type="project" value="UniProtKB-SubCell"/>
</dbReference>
<evidence type="ECO:0000313" key="20">
    <source>
        <dbReference type="EMBL" id="QTH63492.1"/>
    </source>
</evidence>
<dbReference type="SUPFAM" id="SSF47384">
    <property type="entry name" value="Homodimeric domain of signal transducing histidine kinase"/>
    <property type="match status" value="1"/>
</dbReference>
<dbReference type="Pfam" id="PF01627">
    <property type="entry name" value="Hpt"/>
    <property type="match status" value="1"/>
</dbReference>
<dbReference type="SUPFAM" id="SSF55874">
    <property type="entry name" value="ATPase domain of HSP90 chaperone/DNA topoisomerase II/histidine kinase"/>
    <property type="match status" value="1"/>
</dbReference>
<dbReference type="GO" id="GO:0000155">
    <property type="term" value="F:phosphorelay sensor kinase activity"/>
    <property type="evidence" value="ECO:0007669"/>
    <property type="project" value="InterPro"/>
</dbReference>
<keyword evidence="9" id="KW-0067">ATP-binding</keyword>
<dbReference type="Gene3D" id="1.10.287.130">
    <property type="match status" value="1"/>
</dbReference>
<dbReference type="PRINTS" id="PR00344">
    <property type="entry name" value="BCTRLSENSOR"/>
</dbReference>
<dbReference type="Gene3D" id="6.10.340.10">
    <property type="match status" value="1"/>
</dbReference>
<dbReference type="SMART" id="SM00304">
    <property type="entry name" value="HAMP"/>
    <property type="match status" value="1"/>
</dbReference>
<dbReference type="CDD" id="cd16922">
    <property type="entry name" value="HATPase_EvgS-ArcB-TorS-like"/>
    <property type="match status" value="1"/>
</dbReference>
<keyword evidence="7" id="KW-0547">Nucleotide-binding</keyword>
<dbReference type="Gene3D" id="1.20.120.160">
    <property type="entry name" value="HPT domain"/>
    <property type="match status" value="1"/>
</dbReference>
<protein>
    <recommendedName>
        <fullName evidence="3">histidine kinase</fullName>
        <ecNumber evidence="3">2.7.13.3</ecNumber>
    </recommendedName>
</protein>
<evidence type="ECO:0000256" key="15">
    <source>
        <dbReference type="SAM" id="Coils"/>
    </source>
</evidence>
<feature type="domain" description="Response regulatory" evidence="17">
    <location>
        <begin position="675"/>
        <end position="789"/>
    </location>
</feature>
<dbReference type="SUPFAM" id="SSF47226">
    <property type="entry name" value="Histidine-containing phosphotransfer domain, HPT domain"/>
    <property type="match status" value="1"/>
</dbReference>
<dbReference type="Pfam" id="PF00672">
    <property type="entry name" value="HAMP"/>
    <property type="match status" value="1"/>
</dbReference>
<dbReference type="SUPFAM" id="SSF158472">
    <property type="entry name" value="HAMP domain-like"/>
    <property type="match status" value="1"/>
</dbReference>
<evidence type="ECO:0000256" key="2">
    <source>
        <dbReference type="ARBA" id="ARBA00004370"/>
    </source>
</evidence>
<accession>A0A975HHV2</accession>
<dbReference type="InterPro" id="IPR036097">
    <property type="entry name" value="HisK_dim/P_sf"/>
</dbReference>
<evidence type="ECO:0000256" key="14">
    <source>
        <dbReference type="PROSITE-ProRule" id="PRU00169"/>
    </source>
</evidence>
<evidence type="ECO:0000256" key="4">
    <source>
        <dbReference type="ARBA" id="ARBA00022553"/>
    </source>
</evidence>
<dbReference type="PROSITE" id="PS50894">
    <property type="entry name" value="HPT"/>
    <property type="match status" value="1"/>
</dbReference>
<evidence type="ECO:0000256" key="7">
    <source>
        <dbReference type="ARBA" id="ARBA00022741"/>
    </source>
</evidence>
<dbReference type="EC" id="2.7.13.3" evidence="3"/>
<feature type="modified residue" description="4-aspartylphosphate" evidence="14">
    <location>
        <position position="724"/>
    </location>
</feature>
<proteinExistence type="predicted"/>
<dbReference type="Pfam" id="PF00512">
    <property type="entry name" value="HisKA"/>
    <property type="match status" value="1"/>
</dbReference>
<dbReference type="PROSITE" id="PS50109">
    <property type="entry name" value="HIS_KIN"/>
    <property type="match status" value="1"/>
</dbReference>
<feature type="coiled-coil region" evidence="15">
    <location>
        <begin position="376"/>
        <end position="410"/>
    </location>
</feature>
<dbReference type="Proteomes" id="UP000682739">
    <property type="component" value="Chromosome"/>
</dbReference>
<dbReference type="EMBL" id="CP072110">
    <property type="protein sequence ID" value="QTH63492.1"/>
    <property type="molecule type" value="Genomic_DNA"/>
</dbReference>
<dbReference type="KEGG" id="psym:J1N51_12270"/>
<evidence type="ECO:0000256" key="11">
    <source>
        <dbReference type="ARBA" id="ARBA00023012"/>
    </source>
</evidence>
<dbReference type="InterPro" id="IPR011006">
    <property type="entry name" value="CheY-like_superfamily"/>
</dbReference>
<dbReference type="SMART" id="SM00388">
    <property type="entry name" value="HisKA"/>
    <property type="match status" value="1"/>
</dbReference>
<keyword evidence="21" id="KW-1185">Reference proteome</keyword>
<keyword evidence="10" id="KW-1133">Transmembrane helix</keyword>
<dbReference type="Gene3D" id="3.40.50.2300">
    <property type="match status" value="1"/>
</dbReference>
<dbReference type="CDD" id="cd06225">
    <property type="entry name" value="HAMP"/>
    <property type="match status" value="1"/>
</dbReference>
<dbReference type="InterPro" id="IPR005467">
    <property type="entry name" value="His_kinase_dom"/>
</dbReference>
<feature type="modified residue" description="Phosphohistidine" evidence="13">
    <location>
        <position position="840"/>
    </location>
</feature>
<comment type="catalytic activity">
    <reaction evidence="1">
        <text>ATP + protein L-histidine = ADP + protein N-phospho-L-histidine.</text>
        <dbReference type="EC" id="2.7.13.3"/>
    </reaction>
</comment>
<keyword evidence="11" id="KW-0902">Two-component regulatory system</keyword>
<dbReference type="InterPro" id="IPR003661">
    <property type="entry name" value="HisK_dim/P_dom"/>
</dbReference>
<dbReference type="PROSITE" id="PS50885">
    <property type="entry name" value="HAMP"/>
    <property type="match status" value="1"/>
</dbReference>
<dbReference type="SMART" id="SM00387">
    <property type="entry name" value="HATPase_c"/>
    <property type="match status" value="1"/>
</dbReference>
<dbReference type="FunFam" id="1.10.287.130:FF:000004">
    <property type="entry name" value="Ethylene receptor 1"/>
    <property type="match status" value="1"/>
</dbReference>
<dbReference type="InterPro" id="IPR036641">
    <property type="entry name" value="HPT_dom_sf"/>
</dbReference>
<comment type="subcellular location">
    <subcellularLocation>
        <location evidence="2">Membrane</location>
    </subcellularLocation>
</comment>
<evidence type="ECO:0000256" key="3">
    <source>
        <dbReference type="ARBA" id="ARBA00012438"/>
    </source>
</evidence>
<keyword evidence="12" id="KW-0472">Membrane</keyword>
<name>A0A975HHV2_9GAMM</name>
<keyword evidence="15" id="KW-0175">Coiled coil</keyword>
<dbReference type="Pfam" id="PF02518">
    <property type="entry name" value="HATPase_c"/>
    <property type="match status" value="1"/>
</dbReference>
<dbReference type="InterPro" id="IPR003594">
    <property type="entry name" value="HATPase_dom"/>
</dbReference>
<dbReference type="RefSeq" id="WP_208831548.1">
    <property type="nucleotide sequence ID" value="NZ_CP072110.1"/>
</dbReference>
<dbReference type="SUPFAM" id="SSF52172">
    <property type="entry name" value="CheY-like"/>
    <property type="match status" value="1"/>
</dbReference>
<evidence type="ECO:0000256" key="9">
    <source>
        <dbReference type="ARBA" id="ARBA00022840"/>
    </source>
</evidence>
<evidence type="ECO:0000256" key="1">
    <source>
        <dbReference type="ARBA" id="ARBA00000085"/>
    </source>
</evidence>
<evidence type="ECO:0000256" key="6">
    <source>
        <dbReference type="ARBA" id="ARBA00022692"/>
    </source>
</evidence>
<dbReference type="CDD" id="cd14686">
    <property type="entry name" value="bZIP"/>
    <property type="match status" value="1"/>
</dbReference>
<organism evidence="20 21">
    <name type="scientific">Psychrosphaera ytuae</name>
    <dbReference type="NCBI Taxonomy" id="2820710"/>
    <lineage>
        <taxon>Bacteria</taxon>
        <taxon>Pseudomonadati</taxon>
        <taxon>Pseudomonadota</taxon>
        <taxon>Gammaproteobacteria</taxon>
        <taxon>Alteromonadales</taxon>
        <taxon>Pseudoalteromonadaceae</taxon>
        <taxon>Psychrosphaera</taxon>
    </lineage>
</organism>
<sequence length="907" mass="101617">MRLQQKAVLFTLPLILVPTLVLGLLSLNYTYNAQSRLERAALQEEVDHRTDVIDSFVQTGRSALVSLVNNIDFQQASQVWAETRDTNVLVEAAQEKVRSFFASYPSTLAVKFYDNNRNLVHVFNNPNNDTPPSATTLLNQYRDWFLIPHEQNGSMALVNQTLWFLNTGKHHSELRTLGFIQLVKQPDWASLLNLKDESSGLLSERERVILADVDANIVLALPRGNLGNELPRPLFNKLKASAVKHTFVSVNDDSNTFNFASRIIDEKYLLFYGTQPSQLLDFHSSYIWGAAITVLLTIILSPVLLHYNFNKFIVGRIERLANAKRQVAQGNLDVKLKSAANDEIGDLFASFNVMVRQLIVYRENERESRLRLEYKVKERTEELEKTNQRLEQTNSELESAKELSEQANELKSAFVANISHEIRTPLTAILGFTEQVLSTEIHSPDQRDLLNRVLKSGRHLLALINDILDLSKIESNKLDLEISEINLFQALSDVESILSAQASDKKLGFTFNFDYPIPKTIRSDATRLKQILFNLISNAIKFTEKGSVTVSVGFDQDQDQGQVIVKVKDTGIGMTKEVQKRIFAPFVQADVSISRKFGGTGLGLVISNSLAGLLGGNISLESEPGVGSEFTVRFKANGDERDFTLDLVENKDELQEILSEISQDDTNDNTQVSGRVLVAEDVEDNQHLFGLLLRSLNLDYVMVENGQKAVEKALMEDFDLILMDMQMPIMGGLEATKLIRQAGVSTPIYALTANVMTEDVGRHIEAGCSGTIAKPIDKKEFVKVLTNELSGREDSEQEIISSDQMIQLTESYIAQLLEQIALLMSMTEPKDLADLSAECHKIKGSAGSYGFMELTQKASLLERQCLELADKNDDIQHHQWQNILDEKQALIDLANQTISDFRANSGT</sequence>
<dbReference type="FunFam" id="3.30.565.10:FF:000010">
    <property type="entry name" value="Sensor histidine kinase RcsC"/>
    <property type="match status" value="1"/>
</dbReference>
<dbReference type="SMART" id="SM00448">
    <property type="entry name" value="REC"/>
    <property type="match status" value="1"/>
</dbReference>
<evidence type="ECO:0000256" key="10">
    <source>
        <dbReference type="ARBA" id="ARBA00022989"/>
    </source>
</evidence>